<evidence type="ECO:0000256" key="4">
    <source>
        <dbReference type="ARBA" id="ARBA00022989"/>
    </source>
</evidence>
<evidence type="ECO:0000256" key="1">
    <source>
        <dbReference type="ARBA" id="ARBA00004651"/>
    </source>
</evidence>
<proteinExistence type="predicted"/>
<name>A0A9E7R0X6_9EURY</name>
<keyword evidence="4 6" id="KW-1133">Transmembrane helix</keyword>
<dbReference type="GO" id="GO:0005886">
    <property type="term" value="C:plasma membrane"/>
    <property type="evidence" value="ECO:0007669"/>
    <property type="project" value="UniProtKB-SubCell"/>
</dbReference>
<dbReference type="KEGG" id="ssai:N0B31_16170"/>
<evidence type="ECO:0000256" key="3">
    <source>
        <dbReference type="ARBA" id="ARBA00022692"/>
    </source>
</evidence>
<feature type="transmembrane region" description="Helical" evidence="6">
    <location>
        <begin position="59"/>
        <end position="76"/>
    </location>
</feature>
<evidence type="ECO:0000313" key="7">
    <source>
        <dbReference type="EMBL" id="UWM53661.1"/>
    </source>
</evidence>
<feature type="transmembrane region" description="Helical" evidence="6">
    <location>
        <begin position="301"/>
        <end position="322"/>
    </location>
</feature>
<dbReference type="Pfam" id="PF02653">
    <property type="entry name" value="BPD_transp_2"/>
    <property type="match status" value="1"/>
</dbReference>
<keyword evidence="2" id="KW-1003">Cell membrane</keyword>
<dbReference type="InterPro" id="IPR001851">
    <property type="entry name" value="ABC_transp_permease"/>
</dbReference>
<dbReference type="EMBL" id="CP104003">
    <property type="protein sequence ID" value="UWM53661.1"/>
    <property type="molecule type" value="Genomic_DNA"/>
</dbReference>
<sequence>MSNSNESGFRRNRTAEEQRQLVLEKLNPLTMPLRYQLGLVGLLAIALVPTQLYPNELGQFTNLLYLIMFAMSWDVVSGYTGQLSFGHAFFFALGGYSSAILNLQHGMSPGLSIPIGMLVAAIGGVAVGLPALRLRGPYLSLVTLIVPIILAKFFILFNNGFTPFGLQIAPQGFGGQTGPGIPDSLFGGQSALFSTQTIVDLLPLPEAYTSLQVGALAEYYFSFALLCLVAAVLVAVTRSSAGDVLTAIREDEDAVAAAGLNPAKFKLFAFVLSAAVGGLAGAALVHTSVNSPSPASLLGGIPGGATGSPIQVSINVIIMSILGGTGTIVGAAVGAVFFGASTAVVSGIDATVPVLGVTVSNLKPLPLLTAAMVVLVFLPGGLVRFGIRAGRNVLAASRGEEPEEPLFESFEDSVLGEIVAKYREDIEDITEGK</sequence>
<dbReference type="PANTHER" id="PTHR30482">
    <property type="entry name" value="HIGH-AFFINITY BRANCHED-CHAIN AMINO ACID TRANSPORT SYSTEM PERMEASE"/>
    <property type="match status" value="1"/>
</dbReference>
<dbReference type="PANTHER" id="PTHR30482:SF20">
    <property type="entry name" value="HIGH-AFFINITY BRANCHED-CHAIN AMINO ACID TRANSPORT SYSTEM PERMEASE PROTEIN LIVM"/>
    <property type="match status" value="1"/>
</dbReference>
<protein>
    <submittedName>
        <fullName evidence="7">Branched-chain amino acid ABC transporter permease</fullName>
    </submittedName>
</protein>
<dbReference type="GeneID" id="74943990"/>
<accession>A0A9E7R0X6</accession>
<evidence type="ECO:0000256" key="2">
    <source>
        <dbReference type="ARBA" id="ARBA00022475"/>
    </source>
</evidence>
<evidence type="ECO:0000256" key="5">
    <source>
        <dbReference type="ARBA" id="ARBA00023136"/>
    </source>
</evidence>
<dbReference type="CDD" id="cd06581">
    <property type="entry name" value="TM_PBP1_LivM_like"/>
    <property type="match status" value="1"/>
</dbReference>
<feature type="transmembrane region" description="Helical" evidence="6">
    <location>
        <begin position="267"/>
        <end position="289"/>
    </location>
</feature>
<keyword evidence="5 6" id="KW-0472">Membrane</keyword>
<evidence type="ECO:0000313" key="8">
    <source>
        <dbReference type="Proteomes" id="UP001057580"/>
    </source>
</evidence>
<dbReference type="InterPro" id="IPR043428">
    <property type="entry name" value="LivM-like"/>
</dbReference>
<dbReference type="RefSeq" id="WP_260592655.1">
    <property type="nucleotide sequence ID" value="NZ_CP104003.1"/>
</dbReference>
<feature type="transmembrane region" description="Helical" evidence="6">
    <location>
        <begin position="219"/>
        <end position="236"/>
    </location>
</feature>
<dbReference type="GO" id="GO:0015658">
    <property type="term" value="F:branched-chain amino acid transmembrane transporter activity"/>
    <property type="evidence" value="ECO:0007669"/>
    <property type="project" value="InterPro"/>
</dbReference>
<feature type="transmembrane region" description="Helical" evidence="6">
    <location>
        <begin position="138"/>
        <end position="157"/>
    </location>
</feature>
<comment type="subcellular location">
    <subcellularLocation>
        <location evidence="1">Cell membrane</location>
        <topology evidence="1">Multi-pass membrane protein</topology>
    </subcellularLocation>
</comment>
<feature type="transmembrane region" description="Helical" evidence="6">
    <location>
        <begin position="111"/>
        <end position="131"/>
    </location>
</feature>
<feature type="transmembrane region" description="Helical" evidence="6">
    <location>
        <begin position="329"/>
        <end position="348"/>
    </location>
</feature>
<keyword evidence="3 6" id="KW-0812">Transmembrane</keyword>
<feature type="transmembrane region" description="Helical" evidence="6">
    <location>
        <begin position="368"/>
        <end position="387"/>
    </location>
</feature>
<keyword evidence="8" id="KW-1185">Reference proteome</keyword>
<reference evidence="7" key="1">
    <citation type="submission" date="2022-09" db="EMBL/GenBank/DDBJ databases">
        <title>Diverse halophilic archaea isolated from saline environments.</title>
        <authorList>
            <person name="Cui H.-L."/>
        </authorList>
    </citation>
    <scope>NUCLEOTIDE SEQUENCE</scope>
    <source>
        <strain evidence="7">ZS-35-S2</strain>
    </source>
</reference>
<gene>
    <name evidence="7" type="ORF">N0B31_16170</name>
</gene>
<feature type="transmembrane region" description="Helical" evidence="6">
    <location>
        <begin position="35"/>
        <end position="53"/>
    </location>
</feature>
<dbReference type="AlphaFoldDB" id="A0A9E7R0X6"/>
<organism evidence="7 8">
    <name type="scientific">Salinirubellus salinus</name>
    <dbReference type="NCBI Taxonomy" id="1364945"/>
    <lineage>
        <taxon>Archaea</taxon>
        <taxon>Methanobacteriati</taxon>
        <taxon>Methanobacteriota</taxon>
        <taxon>Stenosarchaea group</taxon>
        <taxon>Halobacteria</taxon>
        <taxon>Halobacteriales</taxon>
        <taxon>Natronomonadaceae</taxon>
        <taxon>Salinirubellus</taxon>
    </lineage>
</organism>
<feature type="transmembrane region" description="Helical" evidence="6">
    <location>
        <begin position="88"/>
        <end position="105"/>
    </location>
</feature>
<dbReference type="Proteomes" id="UP001057580">
    <property type="component" value="Chromosome"/>
</dbReference>
<evidence type="ECO:0000256" key="6">
    <source>
        <dbReference type="SAM" id="Phobius"/>
    </source>
</evidence>